<sequence length="127" mass="13044">MSCGVGAVVGAAVGLREAERQAKCELGIWRSALRMTQIAAAAMVPSKSMAASASRSRALIIGWVPGCAVLSLVVYGAEAAVVAGKAAMRMTRKATKTVRVGGESRRMPACDEPAPRPGTGWCASLVV</sequence>
<name>A0AAE0CFV2_9CHLO</name>
<feature type="transmembrane region" description="Helical" evidence="1">
    <location>
        <begin position="58"/>
        <end position="83"/>
    </location>
</feature>
<evidence type="ECO:0000256" key="1">
    <source>
        <dbReference type="SAM" id="Phobius"/>
    </source>
</evidence>
<comment type="caution">
    <text evidence="2">The sequence shown here is derived from an EMBL/GenBank/DDBJ whole genome shotgun (WGS) entry which is preliminary data.</text>
</comment>
<keyword evidence="1" id="KW-0812">Transmembrane</keyword>
<keyword evidence="1" id="KW-1133">Transmembrane helix</keyword>
<evidence type="ECO:0000313" key="2">
    <source>
        <dbReference type="EMBL" id="KAK3253549.1"/>
    </source>
</evidence>
<reference evidence="2 3" key="1">
    <citation type="journal article" date="2015" name="Genome Biol. Evol.">
        <title>Comparative Genomics of a Bacterivorous Green Alga Reveals Evolutionary Causalities and Consequences of Phago-Mixotrophic Mode of Nutrition.</title>
        <authorList>
            <person name="Burns J.A."/>
            <person name="Paasch A."/>
            <person name="Narechania A."/>
            <person name="Kim E."/>
        </authorList>
    </citation>
    <scope>NUCLEOTIDE SEQUENCE [LARGE SCALE GENOMIC DNA]</scope>
    <source>
        <strain evidence="2 3">PLY_AMNH</strain>
    </source>
</reference>
<accession>A0AAE0CFV2</accession>
<gene>
    <name evidence="2" type="ORF">CYMTET_37204</name>
</gene>
<organism evidence="2 3">
    <name type="scientific">Cymbomonas tetramitiformis</name>
    <dbReference type="NCBI Taxonomy" id="36881"/>
    <lineage>
        <taxon>Eukaryota</taxon>
        <taxon>Viridiplantae</taxon>
        <taxon>Chlorophyta</taxon>
        <taxon>Pyramimonadophyceae</taxon>
        <taxon>Pyramimonadales</taxon>
        <taxon>Pyramimonadaceae</taxon>
        <taxon>Cymbomonas</taxon>
    </lineage>
</organism>
<evidence type="ECO:0000313" key="3">
    <source>
        <dbReference type="Proteomes" id="UP001190700"/>
    </source>
</evidence>
<dbReference type="Proteomes" id="UP001190700">
    <property type="component" value="Unassembled WGS sequence"/>
</dbReference>
<keyword evidence="3" id="KW-1185">Reference proteome</keyword>
<proteinExistence type="predicted"/>
<dbReference type="EMBL" id="LGRX02024772">
    <property type="protein sequence ID" value="KAK3253549.1"/>
    <property type="molecule type" value="Genomic_DNA"/>
</dbReference>
<protein>
    <submittedName>
        <fullName evidence="2">Uncharacterized protein</fullName>
    </submittedName>
</protein>
<keyword evidence="1" id="KW-0472">Membrane</keyword>
<dbReference type="AlphaFoldDB" id="A0AAE0CFV2"/>